<gene>
    <name evidence="4" type="ORF">EV379_2638</name>
</gene>
<keyword evidence="2" id="KW-1133">Transmembrane helix</keyword>
<keyword evidence="2" id="KW-0472">Membrane</keyword>
<accession>A0A4Q8AQE7</accession>
<dbReference type="InterPro" id="IPR021202">
    <property type="entry name" value="Rv3654c-like"/>
</dbReference>
<evidence type="ECO:0000256" key="1">
    <source>
        <dbReference type="SAM" id="MobiDB-lite"/>
    </source>
</evidence>
<evidence type="ECO:0000313" key="4">
    <source>
        <dbReference type="EMBL" id="RZU66285.1"/>
    </source>
</evidence>
<dbReference type="InterPro" id="IPR028087">
    <property type="entry name" value="Tad_N"/>
</dbReference>
<dbReference type="Pfam" id="PF13400">
    <property type="entry name" value="Tad"/>
    <property type="match status" value="1"/>
</dbReference>
<keyword evidence="2" id="KW-0812">Transmembrane</keyword>
<feature type="transmembrane region" description="Helical" evidence="2">
    <location>
        <begin position="21"/>
        <end position="42"/>
    </location>
</feature>
<feature type="region of interest" description="Disordered" evidence="1">
    <location>
        <begin position="1"/>
        <end position="20"/>
    </location>
</feature>
<dbReference type="NCBIfam" id="TIGR03816">
    <property type="entry name" value="tadE_like_DECH"/>
    <property type="match status" value="1"/>
</dbReference>
<proteinExistence type="predicted"/>
<sequence>MTGRGRHRFGSLPPGDRGDRGSGTVLTLAVLGATVGVVLTLIPVTGAFVASQRAANAADAAALAAADVASGAVPGVACQLATVAASLNGAVLDGCELNGAVALVSVSTSWWVFSLSASARAGPPGTP</sequence>
<keyword evidence="5" id="KW-1185">Reference proteome</keyword>
<feature type="domain" description="Putative Flp pilus-assembly TadG-like N-terminal" evidence="3">
    <location>
        <begin position="21"/>
        <end position="67"/>
    </location>
</feature>
<name>A0A4Q8AQE7_9MICO</name>
<protein>
    <submittedName>
        <fullName evidence="4">Secretion/DNA translocation related TadE-like protein</fullName>
    </submittedName>
</protein>
<dbReference type="Proteomes" id="UP000291483">
    <property type="component" value="Unassembled WGS sequence"/>
</dbReference>
<organism evidence="4 5">
    <name type="scientific">Microterricola gilva</name>
    <dbReference type="NCBI Taxonomy" id="393267"/>
    <lineage>
        <taxon>Bacteria</taxon>
        <taxon>Bacillati</taxon>
        <taxon>Actinomycetota</taxon>
        <taxon>Actinomycetes</taxon>
        <taxon>Micrococcales</taxon>
        <taxon>Microbacteriaceae</taxon>
        <taxon>Microterricola</taxon>
    </lineage>
</organism>
<dbReference type="RefSeq" id="WP_242616370.1">
    <property type="nucleotide sequence ID" value="NZ_SHLC01000001.1"/>
</dbReference>
<dbReference type="EMBL" id="SHLC01000001">
    <property type="protein sequence ID" value="RZU66285.1"/>
    <property type="molecule type" value="Genomic_DNA"/>
</dbReference>
<reference evidence="4 5" key="1">
    <citation type="submission" date="2019-02" db="EMBL/GenBank/DDBJ databases">
        <title>Sequencing the genomes of 1000 actinobacteria strains.</title>
        <authorList>
            <person name="Klenk H.-P."/>
        </authorList>
    </citation>
    <scope>NUCLEOTIDE SEQUENCE [LARGE SCALE GENOMIC DNA]</scope>
    <source>
        <strain evidence="4 5">DSM 18319</strain>
    </source>
</reference>
<evidence type="ECO:0000313" key="5">
    <source>
        <dbReference type="Proteomes" id="UP000291483"/>
    </source>
</evidence>
<evidence type="ECO:0000256" key="2">
    <source>
        <dbReference type="SAM" id="Phobius"/>
    </source>
</evidence>
<comment type="caution">
    <text evidence="4">The sequence shown here is derived from an EMBL/GenBank/DDBJ whole genome shotgun (WGS) entry which is preliminary data.</text>
</comment>
<dbReference type="AlphaFoldDB" id="A0A4Q8AQE7"/>
<evidence type="ECO:0000259" key="3">
    <source>
        <dbReference type="Pfam" id="PF13400"/>
    </source>
</evidence>